<proteinExistence type="predicted"/>
<evidence type="ECO:0000313" key="3">
    <source>
        <dbReference type="EMBL" id="TWT97212.1"/>
    </source>
</evidence>
<organism evidence="3 4">
    <name type="scientific">Neorhodopirellula pilleata</name>
    <dbReference type="NCBI Taxonomy" id="2714738"/>
    <lineage>
        <taxon>Bacteria</taxon>
        <taxon>Pseudomonadati</taxon>
        <taxon>Planctomycetota</taxon>
        <taxon>Planctomycetia</taxon>
        <taxon>Pirellulales</taxon>
        <taxon>Pirellulaceae</taxon>
        <taxon>Neorhodopirellula</taxon>
    </lineage>
</organism>
<name>A0A5C6AAY7_9BACT</name>
<reference evidence="3 4" key="1">
    <citation type="submission" date="2019-02" db="EMBL/GenBank/DDBJ databases">
        <title>Deep-cultivation of Planctomycetes and their phenomic and genomic characterization uncovers novel biology.</title>
        <authorList>
            <person name="Wiegand S."/>
            <person name="Jogler M."/>
            <person name="Boedeker C."/>
            <person name="Pinto D."/>
            <person name="Vollmers J."/>
            <person name="Rivas-Marin E."/>
            <person name="Kohn T."/>
            <person name="Peeters S.H."/>
            <person name="Heuer A."/>
            <person name="Rast P."/>
            <person name="Oberbeckmann S."/>
            <person name="Bunk B."/>
            <person name="Jeske O."/>
            <person name="Meyerdierks A."/>
            <person name="Storesund J.E."/>
            <person name="Kallscheuer N."/>
            <person name="Luecker S."/>
            <person name="Lage O.M."/>
            <person name="Pohl T."/>
            <person name="Merkel B.J."/>
            <person name="Hornburger P."/>
            <person name="Mueller R.-W."/>
            <person name="Bruemmer F."/>
            <person name="Labrenz M."/>
            <person name="Spormann A.M."/>
            <person name="Op Den Camp H."/>
            <person name="Overmann J."/>
            <person name="Amann R."/>
            <person name="Jetten M.S.M."/>
            <person name="Mascher T."/>
            <person name="Medema M.H."/>
            <person name="Devos D.P."/>
            <person name="Kaster A.-K."/>
            <person name="Ovreas L."/>
            <person name="Rohde M."/>
            <person name="Galperin M.Y."/>
            <person name="Jogler C."/>
        </authorList>
    </citation>
    <scope>NUCLEOTIDE SEQUENCE [LARGE SCALE GENOMIC DNA]</scope>
    <source>
        <strain evidence="3 4">Pla100</strain>
    </source>
</reference>
<dbReference type="Proteomes" id="UP000316213">
    <property type="component" value="Unassembled WGS sequence"/>
</dbReference>
<evidence type="ECO:0000256" key="1">
    <source>
        <dbReference type="SAM" id="MobiDB-lite"/>
    </source>
</evidence>
<accession>A0A5C6AAY7</accession>
<dbReference type="RefSeq" id="WP_146577848.1">
    <property type="nucleotide sequence ID" value="NZ_SJPM01000004.1"/>
</dbReference>
<protein>
    <recommendedName>
        <fullName evidence="5">Secreted protein</fullName>
    </recommendedName>
</protein>
<dbReference type="AlphaFoldDB" id="A0A5C6AAY7"/>
<feature type="region of interest" description="Disordered" evidence="1">
    <location>
        <begin position="105"/>
        <end position="145"/>
    </location>
</feature>
<evidence type="ECO:0008006" key="5">
    <source>
        <dbReference type="Google" id="ProtNLM"/>
    </source>
</evidence>
<keyword evidence="4" id="KW-1185">Reference proteome</keyword>
<sequence precursor="true">MSNRISVLLCAVALSSLGSLANAAEFVAFCLPQWKQMHFDDAGKAQQHLAAVQKLGCEAKMDNHDGHTDVVYRSPKWKSMEVADDKLAHQWEDWLKEAGFETLHGHAADHNGHDEAGHEGHDHAEHDHAADDHDHAGHSHAPGKAEEVAYRVAEWKSLHLENPAQVAELTAMLQGLGCELKTTEHAGHADLNFRCPQWKHIEVGSHDVASMWEKWLQKTGFEVKHMH</sequence>
<dbReference type="OrthoDB" id="290569at2"/>
<feature type="chain" id="PRO_5022979651" description="Secreted protein" evidence="2">
    <location>
        <begin position="24"/>
        <end position="227"/>
    </location>
</feature>
<dbReference type="EMBL" id="SJPM01000004">
    <property type="protein sequence ID" value="TWT97212.1"/>
    <property type="molecule type" value="Genomic_DNA"/>
</dbReference>
<keyword evidence="2" id="KW-0732">Signal</keyword>
<evidence type="ECO:0000256" key="2">
    <source>
        <dbReference type="SAM" id="SignalP"/>
    </source>
</evidence>
<comment type="caution">
    <text evidence="3">The sequence shown here is derived from an EMBL/GenBank/DDBJ whole genome shotgun (WGS) entry which is preliminary data.</text>
</comment>
<feature type="signal peptide" evidence="2">
    <location>
        <begin position="1"/>
        <end position="23"/>
    </location>
</feature>
<gene>
    <name evidence="3" type="ORF">Pla100_23620</name>
</gene>
<evidence type="ECO:0000313" key="4">
    <source>
        <dbReference type="Proteomes" id="UP000316213"/>
    </source>
</evidence>